<sequence>MLKTANLPVPKFNIAEPKNIVLTRFPWFSTFDIAKLIVAQYPSLSFEGQRRLVQYAIAHLRAYDFDSDNLTDTSNSDFEPTRKSGTDYYSRQAVKEILEYMDFKVINDDRPYS</sequence>
<reference evidence="1 2" key="1">
    <citation type="journal article" date="2020" name="ISME J.">
        <title>Comparative genomics reveals insights into cyanobacterial evolution and habitat adaptation.</title>
        <authorList>
            <person name="Chen M.Y."/>
            <person name="Teng W.K."/>
            <person name="Zhao L."/>
            <person name="Hu C.X."/>
            <person name="Zhou Y.K."/>
            <person name="Han B.P."/>
            <person name="Song L.R."/>
            <person name="Shu W.S."/>
        </authorList>
    </citation>
    <scope>NUCLEOTIDE SEQUENCE [LARGE SCALE GENOMIC DNA]</scope>
    <source>
        <strain evidence="1 2">FACHB-1050</strain>
    </source>
</reference>
<dbReference type="EMBL" id="JACJQY010000008">
    <property type="protein sequence ID" value="MBD2316701.1"/>
    <property type="molecule type" value="Genomic_DNA"/>
</dbReference>
<name>A0ABR8C8N3_9CYAN</name>
<dbReference type="Proteomes" id="UP000618445">
    <property type="component" value="Unassembled WGS sequence"/>
</dbReference>
<gene>
    <name evidence="1" type="ORF">H6G05_07555</name>
</gene>
<organism evidence="1 2">
    <name type="scientific">Phormidium tenue FACHB-1050</name>
    <dbReference type="NCBI Taxonomy" id="2692857"/>
    <lineage>
        <taxon>Bacteria</taxon>
        <taxon>Bacillati</taxon>
        <taxon>Cyanobacteriota</taxon>
        <taxon>Cyanophyceae</taxon>
        <taxon>Oscillatoriophycideae</taxon>
        <taxon>Oscillatoriales</taxon>
        <taxon>Oscillatoriaceae</taxon>
        <taxon>Phormidium</taxon>
    </lineage>
</organism>
<accession>A0ABR8C8N3</accession>
<comment type="caution">
    <text evidence="1">The sequence shown here is derived from an EMBL/GenBank/DDBJ whole genome shotgun (WGS) entry which is preliminary data.</text>
</comment>
<evidence type="ECO:0000313" key="2">
    <source>
        <dbReference type="Proteomes" id="UP000618445"/>
    </source>
</evidence>
<dbReference type="RefSeq" id="WP_190577587.1">
    <property type="nucleotide sequence ID" value="NZ_CAWPQU010000078.1"/>
</dbReference>
<evidence type="ECO:0000313" key="1">
    <source>
        <dbReference type="EMBL" id="MBD2316701.1"/>
    </source>
</evidence>
<keyword evidence="2" id="KW-1185">Reference proteome</keyword>
<proteinExistence type="predicted"/>
<protein>
    <submittedName>
        <fullName evidence="1">Uncharacterized protein</fullName>
    </submittedName>
</protein>